<accession>A0A356LKE2</accession>
<dbReference type="Gene3D" id="3.10.450.50">
    <property type="match status" value="1"/>
</dbReference>
<evidence type="ECO:0000259" key="1">
    <source>
        <dbReference type="Pfam" id="PF13577"/>
    </source>
</evidence>
<dbReference type="AlphaFoldDB" id="A0A356LKE2"/>
<evidence type="ECO:0000313" key="3">
    <source>
        <dbReference type="Proteomes" id="UP000264036"/>
    </source>
</evidence>
<evidence type="ECO:0000313" key="2">
    <source>
        <dbReference type="EMBL" id="HBP31372.1"/>
    </source>
</evidence>
<dbReference type="EMBL" id="DOEK01000038">
    <property type="protein sequence ID" value="HBP31372.1"/>
    <property type="molecule type" value="Genomic_DNA"/>
</dbReference>
<sequence length="154" mass="17508">MKSVTEIDSNLIALLDAEREIKRLISTYPYLVDGGKFDEVAKLLQHATLQVPGHVVKGRAEIEQYFVSGIQRHYDETPRTWHAVSNILVNVDLDKDSATSTSYFTVHQALPEFPLQAICTGRYEDRFAKLDGTWQFICREVVAHLMGDVKFHVS</sequence>
<protein>
    <submittedName>
        <fullName evidence="2">Nuclear transport factor 2 family protein</fullName>
    </submittedName>
</protein>
<reference evidence="2 3" key="1">
    <citation type="journal article" date="2018" name="Nat. Biotechnol.">
        <title>A standardized bacterial taxonomy based on genome phylogeny substantially revises the tree of life.</title>
        <authorList>
            <person name="Parks D.H."/>
            <person name="Chuvochina M."/>
            <person name="Waite D.W."/>
            <person name="Rinke C."/>
            <person name="Skarshewski A."/>
            <person name="Chaumeil P.A."/>
            <person name="Hugenholtz P."/>
        </authorList>
    </citation>
    <scope>NUCLEOTIDE SEQUENCE [LARGE SCALE GENOMIC DNA]</scope>
    <source>
        <strain evidence="2">UBA10707</strain>
    </source>
</reference>
<organism evidence="2 3">
    <name type="scientific">Advenella kashmirensis</name>
    <dbReference type="NCBI Taxonomy" id="310575"/>
    <lineage>
        <taxon>Bacteria</taxon>
        <taxon>Pseudomonadati</taxon>
        <taxon>Pseudomonadota</taxon>
        <taxon>Betaproteobacteria</taxon>
        <taxon>Burkholderiales</taxon>
        <taxon>Alcaligenaceae</taxon>
    </lineage>
</organism>
<proteinExistence type="predicted"/>
<feature type="domain" description="SnoaL-like" evidence="1">
    <location>
        <begin position="15"/>
        <end position="136"/>
    </location>
</feature>
<dbReference type="SUPFAM" id="SSF54427">
    <property type="entry name" value="NTF2-like"/>
    <property type="match status" value="1"/>
</dbReference>
<gene>
    <name evidence="2" type="ORF">DD666_18435</name>
</gene>
<name>A0A356LKE2_9BURK</name>
<dbReference type="InterPro" id="IPR037401">
    <property type="entry name" value="SnoaL-like"/>
</dbReference>
<dbReference type="InterPro" id="IPR032710">
    <property type="entry name" value="NTF2-like_dom_sf"/>
</dbReference>
<dbReference type="Proteomes" id="UP000264036">
    <property type="component" value="Unassembled WGS sequence"/>
</dbReference>
<comment type="caution">
    <text evidence="2">The sequence shown here is derived from an EMBL/GenBank/DDBJ whole genome shotgun (WGS) entry which is preliminary data.</text>
</comment>
<dbReference type="Pfam" id="PF13577">
    <property type="entry name" value="SnoaL_4"/>
    <property type="match status" value="1"/>
</dbReference>